<keyword evidence="2 6" id="KW-0805">Transcription regulation</keyword>
<evidence type="ECO:0000256" key="1">
    <source>
        <dbReference type="ARBA" id="ARBA00007788"/>
    </source>
</evidence>
<keyword evidence="4 6" id="KW-0238">DNA-binding</keyword>
<dbReference type="NCBIfam" id="TIGR02937">
    <property type="entry name" value="sigma70-ECF"/>
    <property type="match status" value="1"/>
</dbReference>
<feature type="domain" description="RNA polymerase sigma-70" evidence="7">
    <location>
        <begin position="107"/>
        <end position="120"/>
    </location>
</feature>
<dbReference type="InterPro" id="IPR036388">
    <property type="entry name" value="WH-like_DNA-bd_sf"/>
</dbReference>
<dbReference type="InterPro" id="IPR000943">
    <property type="entry name" value="RNA_pol_sigma70"/>
</dbReference>
<dbReference type="InterPro" id="IPR050239">
    <property type="entry name" value="Sigma-70_RNA_pol_init_factors"/>
</dbReference>
<reference evidence="9 10" key="1">
    <citation type="submission" date="2016-10" db="EMBL/GenBank/DDBJ databases">
        <authorList>
            <person name="de Groot N.N."/>
        </authorList>
    </citation>
    <scope>NUCLEOTIDE SEQUENCE [LARGE SCALE GENOMIC DNA]</scope>
    <source>
        <strain evidence="9 10">DSM 44149</strain>
    </source>
</reference>
<dbReference type="GO" id="GO:0006352">
    <property type="term" value="P:DNA-templated transcription initiation"/>
    <property type="evidence" value="ECO:0007669"/>
    <property type="project" value="InterPro"/>
</dbReference>
<dbReference type="RefSeq" id="WP_231950589.1">
    <property type="nucleotide sequence ID" value="NZ_JOEF01000006.1"/>
</dbReference>
<evidence type="ECO:0000313" key="9">
    <source>
        <dbReference type="EMBL" id="SDM21193.1"/>
    </source>
</evidence>
<gene>
    <name evidence="9" type="ORF">SAMN04489726_0387</name>
</gene>
<name>A0A1G9RD99_ALLAB</name>
<evidence type="ECO:0000256" key="4">
    <source>
        <dbReference type="ARBA" id="ARBA00023125"/>
    </source>
</evidence>
<dbReference type="SUPFAM" id="SSF88659">
    <property type="entry name" value="Sigma3 and sigma4 domains of RNA polymerase sigma factors"/>
    <property type="match status" value="2"/>
</dbReference>
<dbReference type="Pfam" id="PF04545">
    <property type="entry name" value="Sigma70_r4"/>
    <property type="match status" value="1"/>
</dbReference>
<dbReference type="PROSITE" id="PS00715">
    <property type="entry name" value="SIGMA70_1"/>
    <property type="match status" value="1"/>
</dbReference>
<dbReference type="Pfam" id="PF04539">
    <property type="entry name" value="Sigma70_r3"/>
    <property type="match status" value="1"/>
</dbReference>
<dbReference type="eggNOG" id="COG0568">
    <property type="taxonomic scope" value="Bacteria"/>
</dbReference>
<feature type="domain" description="RNA polymerase sigma-70" evidence="8">
    <location>
        <begin position="276"/>
        <end position="302"/>
    </location>
</feature>
<proteinExistence type="inferred from homology"/>
<evidence type="ECO:0000256" key="2">
    <source>
        <dbReference type="ARBA" id="ARBA00023015"/>
    </source>
</evidence>
<dbReference type="EMBL" id="LT629701">
    <property type="protein sequence ID" value="SDM21193.1"/>
    <property type="molecule type" value="Genomic_DNA"/>
</dbReference>
<dbReference type="InterPro" id="IPR014284">
    <property type="entry name" value="RNA_pol_sigma-70_dom"/>
</dbReference>
<dbReference type="GO" id="GO:0003677">
    <property type="term" value="F:DNA binding"/>
    <property type="evidence" value="ECO:0007669"/>
    <property type="project" value="UniProtKB-KW"/>
</dbReference>
<dbReference type="FunFam" id="1.10.601.10:FF:000001">
    <property type="entry name" value="RNA polymerase sigma factor SigA"/>
    <property type="match status" value="1"/>
</dbReference>
<keyword evidence="5 6" id="KW-0804">Transcription</keyword>
<evidence type="ECO:0000313" key="10">
    <source>
        <dbReference type="Proteomes" id="UP000183376"/>
    </source>
</evidence>
<dbReference type="InterPro" id="IPR013324">
    <property type="entry name" value="RNA_pol_sigma_r3/r4-like"/>
</dbReference>
<dbReference type="PANTHER" id="PTHR30603:SF60">
    <property type="entry name" value="RNA POLYMERASE SIGMA FACTOR RPOD"/>
    <property type="match status" value="1"/>
</dbReference>
<dbReference type="Proteomes" id="UP000183376">
    <property type="component" value="Chromosome I"/>
</dbReference>
<sequence>MNGVSARRQEPRLAGEEPDLMRQYLNQIAATPLLTAEQEVWLAKRIEAGVYARHLLDEGAHRGRVASELELVARDGAEAKAHMIRANLRLVVATAKKYARRGVPVLDVVQEGNLGLIRAVEKFDYTKGFKFSTYGTWWIRQAIERGMAEQGRTIRLPVHVVETLSKLAKVERELQSRLDREPTAQEVSIAAGVPVPKVLELRRIGRESLSLDSLVGTDGETRVGDLIQDTEVLSAPDVIEYRALANELRAVIEQLPPREALIITMRYGLNDGHQRTLQEIADHLGLTRERIRQLEKEAMRRLREPQRHQALLDWAS</sequence>
<dbReference type="Pfam" id="PF00140">
    <property type="entry name" value="Sigma70_r1_2"/>
    <property type="match status" value="1"/>
</dbReference>
<dbReference type="STRING" id="211114.SAMN04489726_0387"/>
<protein>
    <recommendedName>
        <fullName evidence="6">RNA polymerase sigma factor</fullName>
    </recommendedName>
</protein>
<dbReference type="PRINTS" id="PR00046">
    <property type="entry name" value="SIGMA70FCT"/>
</dbReference>
<dbReference type="PANTHER" id="PTHR30603">
    <property type="entry name" value="RNA POLYMERASE SIGMA FACTOR RPO"/>
    <property type="match status" value="1"/>
</dbReference>
<dbReference type="GO" id="GO:0016987">
    <property type="term" value="F:sigma factor activity"/>
    <property type="evidence" value="ECO:0007669"/>
    <property type="project" value="UniProtKB-KW"/>
</dbReference>
<evidence type="ECO:0000259" key="8">
    <source>
        <dbReference type="PROSITE" id="PS00716"/>
    </source>
</evidence>
<dbReference type="AlphaFoldDB" id="A0A1G9RD99"/>
<dbReference type="InterPro" id="IPR007624">
    <property type="entry name" value="RNA_pol_sigma70_r3"/>
</dbReference>
<evidence type="ECO:0000256" key="3">
    <source>
        <dbReference type="ARBA" id="ARBA00023082"/>
    </source>
</evidence>
<dbReference type="Pfam" id="PF04542">
    <property type="entry name" value="Sigma70_r2"/>
    <property type="match status" value="1"/>
</dbReference>
<dbReference type="InterPro" id="IPR013325">
    <property type="entry name" value="RNA_pol_sigma_r2"/>
</dbReference>
<accession>A0A1G9RD99</accession>
<evidence type="ECO:0000256" key="5">
    <source>
        <dbReference type="ARBA" id="ARBA00023163"/>
    </source>
</evidence>
<dbReference type="Gene3D" id="1.10.10.10">
    <property type="entry name" value="Winged helix-like DNA-binding domain superfamily/Winged helix DNA-binding domain"/>
    <property type="match status" value="2"/>
</dbReference>
<dbReference type="PROSITE" id="PS00716">
    <property type="entry name" value="SIGMA70_2"/>
    <property type="match status" value="1"/>
</dbReference>
<organism evidence="9 10">
    <name type="scientific">Allokutzneria albata</name>
    <name type="common">Kibdelosporangium albatum</name>
    <dbReference type="NCBI Taxonomy" id="211114"/>
    <lineage>
        <taxon>Bacteria</taxon>
        <taxon>Bacillati</taxon>
        <taxon>Actinomycetota</taxon>
        <taxon>Actinomycetes</taxon>
        <taxon>Pseudonocardiales</taxon>
        <taxon>Pseudonocardiaceae</taxon>
        <taxon>Allokutzneria</taxon>
    </lineage>
</organism>
<dbReference type="InterPro" id="IPR007630">
    <property type="entry name" value="RNA_pol_sigma70_r4"/>
</dbReference>
<comment type="function">
    <text evidence="6">Sigma factors are initiation factors that promote the attachment of RNA polymerase to specific initiation sites and are then released.</text>
</comment>
<evidence type="ECO:0000259" key="7">
    <source>
        <dbReference type="PROSITE" id="PS00715"/>
    </source>
</evidence>
<comment type="similarity">
    <text evidence="1 6">Belongs to the sigma-70 factor family.</text>
</comment>
<dbReference type="Gene3D" id="1.10.601.10">
    <property type="entry name" value="RNA Polymerase Primary Sigma Factor"/>
    <property type="match status" value="2"/>
</dbReference>
<dbReference type="InterPro" id="IPR009042">
    <property type="entry name" value="RNA_pol_sigma70_r1_2"/>
</dbReference>
<dbReference type="CDD" id="cd06171">
    <property type="entry name" value="Sigma70_r4"/>
    <property type="match status" value="1"/>
</dbReference>
<evidence type="ECO:0000256" key="6">
    <source>
        <dbReference type="RuleBase" id="RU362124"/>
    </source>
</evidence>
<keyword evidence="3 6" id="KW-0731">Sigma factor</keyword>
<keyword evidence="10" id="KW-1185">Reference proteome</keyword>
<dbReference type="SUPFAM" id="SSF88946">
    <property type="entry name" value="Sigma2 domain of RNA polymerase sigma factors"/>
    <property type="match status" value="1"/>
</dbReference>
<dbReference type="InterPro" id="IPR007627">
    <property type="entry name" value="RNA_pol_sigma70_r2"/>
</dbReference>